<protein>
    <submittedName>
        <fullName evidence="1">DNA-3-methyladenine glycosylase I</fullName>
    </submittedName>
</protein>
<dbReference type="InterPro" id="IPR004597">
    <property type="entry name" value="Tag"/>
</dbReference>
<keyword evidence="2" id="KW-1185">Reference proteome</keyword>
<dbReference type="InterPro" id="IPR052891">
    <property type="entry name" value="DNA-3mA_glycosylase"/>
</dbReference>
<dbReference type="Proteomes" id="UP000809431">
    <property type="component" value="Unassembled WGS sequence"/>
</dbReference>
<dbReference type="SUPFAM" id="SSF48150">
    <property type="entry name" value="DNA-glycosylase"/>
    <property type="match status" value="1"/>
</dbReference>
<evidence type="ECO:0000313" key="2">
    <source>
        <dbReference type="Proteomes" id="UP000809431"/>
    </source>
</evidence>
<evidence type="ECO:0000313" key="1">
    <source>
        <dbReference type="EMBL" id="MBM3116251.1"/>
    </source>
</evidence>
<accession>A0ABS2BKY0</accession>
<dbReference type="NCBIfam" id="TIGR00624">
    <property type="entry name" value="tag"/>
    <property type="match status" value="1"/>
</dbReference>
<dbReference type="EMBL" id="JAESND010000004">
    <property type="protein sequence ID" value="MBM3116251.1"/>
    <property type="molecule type" value="Genomic_DNA"/>
</dbReference>
<dbReference type="Pfam" id="PF03352">
    <property type="entry name" value="Adenine_glyco"/>
    <property type="match status" value="1"/>
</dbReference>
<dbReference type="PANTHER" id="PTHR30037">
    <property type="entry name" value="DNA-3-METHYLADENINE GLYCOSYLASE 1"/>
    <property type="match status" value="1"/>
</dbReference>
<comment type="caution">
    <text evidence="1">The sequence shown here is derived from an EMBL/GenBank/DDBJ whole genome shotgun (WGS) entry which is preliminary data.</text>
</comment>
<dbReference type="PANTHER" id="PTHR30037:SF4">
    <property type="entry name" value="DNA-3-METHYLADENINE GLYCOSYLASE I"/>
    <property type="match status" value="1"/>
</dbReference>
<sequence>MPRCGWLSTDPLYVAYHDEEWGLPCHDERTLFEMLCLEGMQAGLSWLTVLKKRDGYRRAFCNFDAAAIAAFGPADVDRLVLDPGIIRHRGKIEAIIGNARALLDLHARGETLERVVWHIVGNTPKINAPASLADVPASTMESDLLSKQLKKLGFRFVGSTTCYAFMQACGLVNDHVAGCCKHG</sequence>
<gene>
    <name evidence="1" type="ORF">JMJ54_10440</name>
</gene>
<dbReference type="InterPro" id="IPR011257">
    <property type="entry name" value="DNA_glycosylase"/>
</dbReference>
<dbReference type="InterPro" id="IPR005019">
    <property type="entry name" value="Adenine_glyco"/>
</dbReference>
<organism evidence="1 2">
    <name type="scientific">Jeongeupia naejangsanensis</name>
    <dbReference type="NCBI Taxonomy" id="613195"/>
    <lineage>
        <taxon>Bacteria</taxon>
        <taxon>Pseudomonadati</taxon>
        <taxon>Pseudomonadota</taxon>
        <taxon>Betaproteobacteria</taxon>
        <taxon>Neisseriales</taxon>
        <taxon>Chitinibacteraceae</taxon>
        <taxon>Jeongeupia</taxon>
    </lineage>
</organism>
<proteinExistence type="predicted"/>
<name>A0ABS2BKY0_9NEIS</name>
<reference evidence="1 2" key="1">
    <citation type="submission" date="2021-01" db="EMBL/GenBank/DDBJ databases">
        <title>Draft Genome Sequence and Polyhydroxyalkanoate Biosynthetic Potential of Jeongeupia naejangsanensis Type Strain DSM 24253.</title>
        <authorList>
            <person name="Turrini P."/>
            <person name="Artuso I."/>
            <person name="Lugli G.A."/>
            <person name="Frangipani E."/>
            <person name="Ventura M."/>
            <person name="Visca P."/>
        </authorList>
    </citation>
    <scope>NUCLEOTIDE SEQUENCE [LARGE SCALE GENOMIC DNA]</scope>
    <source>
        <strain evidence="1 2">DSM 24253</strain>
    </source>
</reference>
<dbReference type="Gene3D" id="1.10.340.30">
    <property type="entry name" value="Hypothetical protein, domain 2"/>
    <property type="match status" value="1"/>
</dbReference>